<reference evidence="3 4" key="1">
    <citation type="submission" date="2015-11" db="EMBL/GenBank/DDBJ databases">
        <title>Genomic analysis of 38 Legionella species identifies large and diverse effector repertoires.</title>
        <authorList>
            <person name="Burstein D."/>
            <person name="Amaro F."/>
            <person name="Zusman T."/>
            <person name="Lifshitz Z."/>
            <person name="Cohen O."/>
            <person name="Gilbert J.A."/>
            <person name="Pupko T."/>
            <person name="Shuman H.A."/>
            <person name="Segal G."/>
        </authorList>
    </citation>
    <scope>NUCLEOTIDE SEQUENCE [LARGE SCALE GENOMIC DNA]</scope>
    <source>
        <strain evidence="3 4">Oak Ridge-10</strain>
    </source>
</reference>
<dbReference type="SUPFAM" id="SSF53474">
    <property type="entry name" value="alpha/beta-Hydrolases"/>
    <property type="match status" value="1"/>
</dbReference>
<evidence type="ECO:0000256" key="1">
    <source>
        <dbReference type="SAM" id="Phobius"/>
    </source>
</evidence>
<accession>A0A0W0X105</accession>
<protein>
    <submittedName>
        <fullName evidence="3">2-hydroxy-6-oxononadienedioate/2-hydroxy-6-oxononatrienedioate hydrolase</fullName>
        <ecNumber evidence="3">3.7.1.14</ecNumber>
    </submittedName>
</protein>
<evidence type="ECO:0000313" key="4">
    <source>
        <dbReference type="Proteomes" id="UP000054858"/>
    </source>
</evidence>
<organism evidence="3 4">
    <name type="scientific">Legionella oakridgensis</name>
    <dbReference type="NCBI Taxonomy" id="29423"/>
    <lineage>
        <taxon>Bacteria</taxon>
        <taxon>Pseudomonadati</taxon>
        <taxon>Pseudomonadota</taxon>
        <taxon>Gammaproteobacteria</taxon>
        <taxon>Legionellales</taxon>
        <taxon>Legionellaceae</taxon>
        <taxon>Legionella</taxon>
    </lineage>
</organism>
<dbReference type="EC" id="3.7.1.14" evidence="3"/>
<keyword evidence="1" id="KW-0472">Membrane</keyword>
<proteinExistence type="predicted"/>
<dbReference type="PATRIC" id="fig|29423.5.peg.1985"/>
<keyword evidence="3" id="KW-0378">Hydrolase</keyword>
<evidence type="ECO:0000313" key="3">
    <source>
        <dbReference type="EMBL" id="KTD38217.1"/>
    </source>
</evidence>
<dbReference type="AlphaFoldDB" id="A0A0W0X105"/>
<gene>
    <name evidence="3" type="primary">mhpC</name>
    <name evidence="3" type="ORF">Loak_1893</name>
</gene>
<sequence>MIKQLVIVSLLVFGVLMIFLYVWQRHLIYFPLREVPKQIDFHASDMEVIHLKTQDGLQLSSWYKPAAKGQPTVLYLHGNAGHIGYRMPFVRQLLEAGLGIFLLEYRGYGGNAGSPTEQGLYLDGQAAMAFLQAQGIQPRHMVLYGESLGTGIATKLASDHQICSLILQSPFTSLTALARYHYPWLFIKPRDRFDSLKRIQSIRVPLLILHGKRDPIVPYQQGVVLYNTANQPKKMYSFPLRGHNDLWNESVFTEEVIQFIKAHCK</sequence>
<dbReference type="Pfam" id="PF12146">
    <property type="entry name" value="Hydrolase_4"/>
    <property type="match status" value="1"/>
</dbReference>
<dbReference type="PANTHER" id="PTHR12277">
    <property type="entry name" value="ALPHA/BETA HYDROLASE DOMAIN-CONTAINING PROTEIN"/>
    <property type="match status" value="1"/>
</dbReference>
<dbReference type="InterPro" id="IPR029058">
    <property type="entry name" value="AB_hydrolase_fold"/>
</dbReference>
<dbReference type="PANTHER" id="PTHR12277:SF81">
    <property type="entry name" value="PROTEIN ABHD13"/>
    <property type="match status" value="1"/>
</dbReference>
<dbReference type="InterPro" id="IPR022742">
    <property type="entry name" value="Hydrolase_4"/>
</dbReference>
<comment type="caution">
    <text evidence="3">The sequence shown here is derived from an EMBL/GenBank/DDBJ whole genome shotgun (WGS) entry which is preliminary data.</text>
</comment>
<dbReference type="Gene3D" id="3.40.50.1820">
    <property type="entry name" value="alpha/beta hydrolase"/>
    <property type="match status" value="1"/>
</dbReference>
<dbReference type="EMBL" id="LNYP01000029">
    <property type="protein sequence ID" value="KTD38217.1"/>
    <property type="molecule type" value="Genomic_DNA"/>
</dbReference>
<keyword evidence="1" id="KW-1133">Transmembrane helix</keyword>
<feature type="domain" description="Serine aminopeptidase S33" evidence="2">
    <location>
        <begin position="71"/>
        <end position="176"/>
    </location>
</feature>
<dbReference type="RefSeq" id="WP_025384692.1">
    <property type="nucleotide sequence ID" value="NZ_LCUA01000003.1"/>
</dbReference>
<evidence type="ECO:0000259" key="2">
    <source>
        <dbReference type="Pfam" id="PF12146"/>
    </source>
</evidence>
<feature type="transmembrane region" description="Helical" evidence="1">
    <location>
        <begin position="6"/>
        <end position="23"/>
    </location>
</feature>
<dbReference type="Proteomes" id="UP000054858">
    <property type="component" value="Unassembled WGS sequence"/>
</dbReference>
<name>A0A0W0X105_9GAMM</name>
<keyword evidence="1" id="KW-0812">Transmembrane</keyword>
<dbReference type="GO" id="GO:0016787">
    <property type="term" value="F:hydrolase activity"/>
    <property type="evidence" value="ECO:0007669"/>
    <property type="project" value="UniProtKB-KW"/>
</dbReference>